<dbReference type="OrthoDB" id="269652at2157"/>
<evidence type="ECO:0000313" key="2">
    <source>
        <dbReference type="EMBL" id="SDY28232.1"/>
    </source>
</evidence>
<organism evidence="2 3">
    <name type="scientific">Halobellus clavatus</name>
    <dbReference type="NCBI Taxonomy" id="660517"/>
    <lineage>
        <taxon>Archaea</taxon>
        <taxon>Methanobacteriati</taxon>
        <taxon>Methanobacteriota</taxon>
        <taxon>Stenosarchaea group</taxon>
        <taxon>Halobacteria</taxon>
        <taxon>Halobacteriales</taxon>
        <taxon>Haloferacaceae</taxon>
        <taxon>Halobellus</taxon>
    </lineage>
</organism>
<sequence length="217" mass="24105">MPSTRQDVDRPSDAVAVANRYLRRERPLSALVALIVVAIFVGTFLATSLVPALVIGAALVLLTRAPIIRSRGSVRLQTDADVESVVDSFTGATPPVLAFQWGIADRISTEDGRVRYHISYLFGLRSVAVTVETETETAANGTQHLELTVTANERPWSTYAVRISRTADRTVIEYEYEADRRFGLRRIPQRLVAVRYRDEALSAQGYTVVDRDEHFGV</sequence>
<dbReference type="AlphaFoldDB" id="A0A1H3IKP0"/>
<feature type="transmembrane region" description="Helical" evidence="1">
    <location>
        <begin position="30"/>
        <end position="62"/>
    </location>
</feature>
<gene>
    <name evidence="2" type="ORF">SAMN04487946_11052</name>
</gene>
<keyword evidence="1" id="KW-0812">Transmembrane</keyword>
<keyword evidence="3" id="KW-1185">Reference proteome</keyword>
<proteinExistence type="predicted"/>
<evidence type="ECO:0000256" key="1">
    <source>
        <dbReference type="SAM" id="Phobius"/>
    </source>
</evidence>
<accession>A0A1H3IKP0</accession>
<keyword evidence="1" id="KW-0472">Membrane</keyword>
<name>A0A1H3IKP0_9EURY</name>
<evidence type="ECO:0000313" key="3">
    <source>
        <dbReference type="Proteomes" id="UP000199170"/>
    </source>
</evidence>
<keyword evidence="1" id="KW-1133">Transmembrane helix</keyword>
<dbReference type="EMBL" id="FNPB01000010">
    <property type="protein sequence ID" value="SDY28232.1"/>
    <property type="molecule type" value="Genomic_DNA"/>
</dbReference>
<dbReference type="Proteomes" id="UP000199170">
    <property type="component" value="Unassembled WGS sequence"/>
</dbReference>
<protein>
    <submittedName>
        <fullName evidence="2">Uncharacterized protein</fullName>
    </submittedName>
</protein>
<reference evidence="3" key="1">
    <citation type="submission" date="2016-10" db="EMBL/GenBank/DDBJ databases">
        <authorList>
            <person name="Varghese N."/>
            <person name="Submissions S."/>
        </authorList>
    </citation>
    <scope>NUCLEOTIDE SEQUENCE [LARGE SCALE GENOMIC DNA]</scope>
    <source>
        <strain evidence="3">CGMCC 1.10118</strain>
    </source>
</reference>
<dbReference type="STRING" id="660517.SAMN04487946_11052"/>
<dbReference type="RefSeq" id="WP_089768289.1">
    <property type="nucleotide sequence ID" value="NZ_FNPB01000010.1"/>
</dbReference>